<feature type="region of interest" description="Disordered" evidence="1">
    <location>
        <begin position="21"/>
        <end position="42"/>
    </location>
</feature>
<organism evidence="2 3">
    <name type="scientific">Neolentinus lepideus HHB14362 ss-1</name>
    <dbReference type="NCBI Taxonomy" id="1314782"/>
    <lineage>
        <taxon>Eukaryota</taxon>
        <taxon>Fungi</taxon>
        <taxon>Dikarya</taxon>
        <taxon>Basidiomycota</taxon>
        <taxon>Agaricomycotina</taxon>
        <taxon>Agaricomycetes</taxon>
        <taxon>Gloeophyllales</taxon>
        <taxon>Gloeophyllaceae</taxon>
        <taxon>Neolentinus</taxon>
    </lineage>
</organism>
<dbReference type="STRING" id="1314782.A0A165QYV9"/>
<feature type="region of interest" description="Disordered" evidence="1">
    <location>
        <begin position="129"/>
        <end position="148"/>
    </location>
</feature>
<accession>A0A165QYV9</accession>
<dbReference type="InParanoid" id="A0A165QYV9"/>
<dbReference type="AlphaFoldDB" id="A0A165QYV9"/>
<gene>
    <name evidence="2" type="ORF">NEOLEDRAFT_567346</name>
</gene>
<protein>
    <submittedName>
        <fullName evidence="2">Uncharacterized protein</fullName>
    </submittedName>
</protein>
<proteinExistence type="predicted"/>
<feature type="compositionally biased region" description="Basic and acidic residues" evidence="1">
    <location>
        <begin position="290"/>
        <end position="306"/>
    </location>
</feature>
<evidence type="ECO:0000313" key="3">
    <source>
        <dbReference type="Proteomes" id="UP000076761"/>
    </source>
</evidence>
<sequence length="533" mass="59836">MAYHDDRSHRNYYRREDSNRYHRCPEYPDRDGPGTRHQSGEYWAPTHREHRDIGNNTWYVDYRAQGACASVSYRRKSLLERIEPENRQKWLSLRERITVSSGIPLAQRISTMKVEEPLGNEPELDYSRVHEREETPLPETEPEGDSSSVIEVIDLTMESDTEKEDEESSTMDAPEFEEGEVVEVTSQREVCEIHDEEETVREGRQHQAERNLGAVPGNVDSDPEPWQPSDSLVPLFLVRSEDISSDGPSLATVDDPQSPPPIGVAEMNGPPPLSLSESVTDDVDMNLPETDAHAQNRTYDERREVGEVEQPTSEAEAQMSHDDEDVGDSSPPDENLVVAEPSTTRSPAEQSVGESNPPDKNLVVVEPSTTCSTEKRTSPLVPPLVEAFLDNHIDATAAIGQGPQSPEQNVVLDSNISQLQIIADNPARSTDHLMSHQPTQETEGSLSAALQATRKEMLSLVVRNALFQNPNATFHPEYVEKTLLSDERCLDFMKQSKIVVQQLENRQRQLDVEELRDMSSVDVSSGTKRPLEE</sequence>
<dbReference type="Proteomes" id="UP000076761">
    <property type="component" value="Unassembled WGS sequence"/>
</dbReference>
<evidence type="ECO:0000256" key="1">
    <source>
        <dbReference type="SAM" id="MobiDB-lite"/>
    </source>
</evidence>
<feature type="compositionally biased region" description="Polar residues" evidence="1">
    <location>
        <begin position="341"/>
        <end position="354"/>
    </location>
</feature>
<evidence type="ECO:0000313" key="2">
    <source>
        <dbReference type="EMBL" id="KZT23075.1"/>
    </source>
</evidence>
<dbReference type="EMBL" id="KV425588">
    <property type="protein sequence ID" value="KZT23075.1"/>
    <property type="molecule type" value="Genomic_DNA"/>
</dbReference>
<keyword evidence="3" id="KW-1185">Reference proteome</keyword>
<feature type="compositionally biased region" description="Basic and acidic residues" evidence="1">
    <location>
        <begin position="200"/>
        <end position="209"/>
    </location>
</feature>
<feature type="region of interest" description="Disordered" evidence="1">
    <location>
        <begin position="195"/>
        <end position="362"/>
    </location>
</feature>
<name>A0A165QYV9_9AGAM</name>
<reference evidence="2 3" key="1">
    <citation type="journal article" date="2016" name="Mol. Biol. Evol.">
        <title>Comparative Genomics of Early-Diverging Mushroom-Forming Fungi Provides Insights into the Origins of Lignocellulose Decay Capabilities.</title>
        <authorList>
            <person name="Nagy L.G."/>
            <person name="Riley R."/>
            <person name="Tritt A."/>
            <person name="Adam C."/>
            <person name="Daum C."/>
            <person name="Floudas D."/>
            <person name="Sun H."/>
            <person name="Yadav J.S."/>
            <person name="Pangilinan J."/>
            <person name="Larsson K.H."/>
            <person name="Matsuura K."/>
            <person name="Barry K."/>
            <person name="Labutti K."/>
            <person name="Kuo R."/>
            <person name="Ohm R.A."/>
            <person name="Bhattacharya S.S."/>
            <person name="Shirouzu T."/>
            <person name="Yoshinaga Y."/>
            <person name="Martin F.M."/>
            <person name="Grigoriev I.V."/>
            <person name="Hibbett D.S."/>
        </authorList>
    </citation>
    <scope>NUCLEOTIDE SEQUENCE [LARGE SCALE GENOMIC DNA]</scope>
    <source>
        <strain evidence="2 3">HHB14362 ss-1</strain>
    </source>
</reference>
<feature type="compositionally biased region" description="Basic and acidic residues" evidence="1">
    <location>
        <begin position="21"/>
        <end position="34"/>
    </location>
</feature>